<organism evidence="1 2">
    <name type="scientific">Phage Phass-1</name>
    <dbReference type="NCBI Taxonomy" id="3043662"/>
    <lineage>
        <taxon>Viruses</taxon>
        <taxon>Duplodnaviria</taxon>
        <taxon>Heunggongvirae</taxon>
        <taxon>Uroviricota</taxon>
        <taxon>Caudoviricetes</taxon>
        <taxon>Caudoviricetes code 15 clade</taxon>
    </lineage>
</organism>
<dbReference type="Proteomes" id="UP001237988">
    <property type="component" value="Segment"/>
</dbReference>
<accession>A0AAF0RU79</accession>
<evidence type="ECO:0000313" key="1">
    <source>
        <dbReference type="EMBL" id="WIC39580.1"/>
    </source>
</evidence>
<name>A0AAF0RU79_9CAUD</name>
<proteinExistence type="predicted"/>
<sequence length="37" mass="4501">MFLLVIALLYKAFYNIKNKIISFFFVDWKCTAHYPLK</sequence>
<evidence type="ECO:0000313" key="2">
    <source>
        <dbReference type="Proteomes" id="UP001237988"/>
    </source>
</evidence>
<reference evidence="1" key="1">
    <citation type="submission" date="2023-04" db="EMBL/GenBank/DDBJ databases">
        <title>Bacteriophage Phass-1 Discovered in the Human Gut Virome - the Founding Member of the Proposed New Family Phassviridae.</title>
        <authorList>
            <person name="Tikunov A.Y."/>
            <person name="Morozova V.V."/>
            <person name="Chechushkov A.V."/>
            <person name="Tikunova N.V."/>
        </authorList>
    </citation>
    <scope>NUCLEOTIDE SEQUENCE</scope>
</reference>
<dbReference type="EMBL" id="OQ749652">
    <property type="protein sequence ID" value="WIC39580.1"/>
    <property type="molecule type" value="Genomic_DNA"/>
</dbReference>
<protein>
    <submittedName>
        <fullName evidence="1">Uncharacterized protein</fullName>
    </submittedName>
</protein>